<feature type="repeat" description="PPR" evidence="3">
    <location>
        <begin position="261"/>
        <end position="295"/>
    </location>
</feature>
<dbReference type="EMBL" id="NKQK01000025">
    <property type="protein sequence ID" value="PSR91647.1"/>
    <property type="molecule type" value="Genomic_DNA"/>
</dbReference>
<dbReference type="PROSITE" id="PS51375">
    <property type="entry name" value="PPR"/>
    <property type="match status" value="13"/>
</dbReference>
<reference evidence="6" key="2">
    <citation type="journal article" date="2018" name="BMC Genomics">
        <title>A manually annotated Actinidia chinensis var. chinensis (kiwifruit) genome highlights the challenges associated with draft genomes and gene prediction in plants.</title>
        <authorList>
            <person name="Pilkington S.M."/>
            <person name="Crowhurst R."/>
            <person name="Hilario E."/>
            <person name="Nardozza S."/>
            <person name="Fraser L."/>
            <person name="Peng Y."/>
            <person name="Gunaseelan K."/>
            <person name="Simpson R."/>
            <person name="Tahir J."/>
            <person name="Deroles S.C."/>
            <person name="Templeton K."/>
            <person name="Luo Z."/>
            <person name="Davy M."/>
            <person name="Cheng C."/>
            <person name="McNeilage M."/>
            <person name="Scaglione D."/>
            <person name="Liu Y."/>
            <person name="Zhang Q."/>
            <person name="Datson P."/>
            <person name="De Silva N."/>
            <person name="Gardiner S.E."/>
            <person name="Bassett H."/>
            <person name="Chagne D."/>
            <person name="McCallum J."/>
            <person name="Dzierzon H."/>
            <person name="Deng C."/>
            <person name="Wang Y.Y."/>
            <person name="Barron L."/>
            <person name="Manako K."/>
            <person name="Bowen J."/>
            <person name="Foster T.M."/>
            <person name="Erridge Z.A."/>
            <person name="Tiffin H."/>
            <person name="Waite C.N."/>
            <person name="Davies K.M."/>
            <person name="Grierson E.P."/>
            <person name="Laing W.A."/>
            <person name="Kirk R."/>
            <person name="Chen X."/>
            <person name="Wood M."/>
            <person name="Montefiori M."/>
            <person name="Brummell D.A."/>
            <person name="Schwinn K.E."/>
            <person name="Catanach A."/>
            <person name="Fullerton C."/>
            <person name="Li D."/>
            <person name="Meiyalaghan S."/>
            <person name="Nieuwenhuizen N."/>
            <person name="Read N."/>
            <person name="Prakash R."/>
            <person name="Hunter D."/>
            <person name="Zhang H."/>
            <person name="McKenzie M."/>
            <person name="Knabel M."/>
            <person name="Harris A."/>
            <person name="Allan A.C."/>
            <person name="Gleave A."/>
            <person name="Chen A."/>
            <person name="Janssen B.J."/>
            <person name="Plunkett B."/>
            <person name="Ampomah-Dwamena C."/>
            <person name="Voogd C."/>
            <person name="Leif D."/>
            <person name="Lafferty D."/>
            <person name="Souleyre E.J.F."/>
            <person name="Varkonyi-Gasic E."/>
            <person name="Gambi F."/>
            <person name="Hanley J."/>
            <person name="Yao J.L."/>
            <person name="Cheung J."/>
            <person name="David K.M."/>
            <person name="Warren B."/>
            <person name="Marsh K."/>
            <person name="Snowden K.C."/>
            <person name="Lin-Wang K."/>
            <person name="Brian L."/>
            <person name="Martinez-Sanchez M."/>
            <person name="Wang M."/>
            <person name="Ileperuma N."/>
            <person name="Macnee N."/>
            <person name="Campin R."/>
            <person name="McAtee P."/>
            <person name="Drummond R.S.M."/>
            <person name="Espley R.V."/>
            <person name="Ireland H.S."/>
            <person name="Wu R."/>
            <person name="Atkinson R.G."/>
            <person name="Karunairetnam S."/>
            <person name="Bulley S."/>
            <person name="Chunkath S."/>
            <person name="Hanley Z."/>
            <person name="Storey R."/>
            <person name="Thrimawithana A.H."/>
            <person name="Thomson S."/>
            <person name="David C."/>
            <person name="Testolin R."/>
            <person name="Huang H."/>
            <person name="Hellens R.P."/>
            <person name="Schaffer R.J."/>
        </authorList>
    </citation>
    <scope>NUCLEOTIDE SEQUENCE [LARGE SCALE GENOMIC DNA]</scope>
    <source>
        <strain evidence="6">cv. Red5</strain>
    </source>
</reference>
<dbReference type="OrthoDB" id="185373at2759"/>
<feature type="repeat" description="PPR" evidence="3">
    <location>
        <begin position="472"/>
        <end position="506"/>
    </location>
</feature>
<evidence type="ECO:0000313" key="6">
    <source>
        <dbReference type="Proteomes" id="UP000241394"/>
    </source>
</evidence>
<feature type="compositionally biased region" description="Polar residues" evidence="4">
    <location>
        <begin position="60"/>
        <end position="70"/>
    </location>
</feature>
<dbReference type="AlphaFoldDB" id="A0A2R6PID8"/>
<feature type="region of interest" description="Disordered" evidence="4">
    <location>
        <begin position="43"/>
        <end position="70"/>
    </location>
</feature>
<dbReference type="SUPFAM" id="SSF48452">
    <property type="entry name" value="TPR-like"/>
    <property type="match status" value="1"/>
</dbReference>
<feature type="repeat" description="PPR" evidence="3">
    <location>
        <begin position="724"/>
        <end position="758"/>
    </location>
</feature>
<feature type="repeat" description="PPR" evidence="3">
    <location>
        <begin position="366"/>
        <end position="400"/>
    </location>
</feature>
<dbReference type="Pfam" id="PF01535">
    <property type="entry name" value="PPR"/>
    <property type="match status" value="4"/>
</dbReference>
<feature type="repeat" description="PPR" evidence="3">
    <location>
        <begin position="331"/>
        <end position="365"/>
    </location>
</feature>
<comment type="caution">
    <text evidence="5">The sequence shown here is derived from an EMBL/GenBank/DDBJ whole genome shotgun (WGS) entry which is preliminary data.</text>
</comment>
<proteinExistence type="inferred from homology"/>
<feature type="repeat" description="PPR" evidence="3">
    <location>
        <begin position="401"/>
        <end position="431"/>
    </location>
</feature>
<dbReference type="FunCoup" id="A0A2R6PID8">
    <property type="interactions" value="2021"/>
</dbReference>
<accession>A0A2R6PID8</accession>
<dbReference type="Gene3D" id="1.25.40.10">
    <property type="entry name" value="Tetratricopeptide repeat domain"/>
    <property type="match status" value="5"/>
</dbReference>
<keyword evidence="6" id="KW-1185">Reference proteome</keyword>
<dbReference type="GO" id="GO:0009570">
    <property type="term" value="C:chloroplast stroma"/>
    <property type="evidence" value="ECO:0007669"/>
    <property type="project" value="TreeGrafter"/>
</dbReference>
<evidence type="ECO:0000256" key="3">
    <source>
        <dbReference type="PROSITE-ProRule" id="PRU00708"/>
    </source>
</evidence>
<keyword evidence="2" id="KW-0677">Repeat</keyword>
<evidence type="ECO:0000256" key="2">
    <source>
        <dbReference type="ARBA" id="ARBA00022737"/>
    </source>
</evidence>
<dbReference type="GO" id="GO:0045727">
    <property type="term" value="P:positive regulation of translation"/>
    <property type="evidence" value="ECO:0007669"/>
    <property type="project" value="TreeGrafter"/>
</dbReference>
<dbReference type="Proteomes" id="UP000241394">
    <property type="component" value="Chromosome LG25"/>
</dbReference>
<feature type="repeat" description="PPR" evidence="3">
    <location>
        <begin position="795"/>
        <end position="829"/>
    </location>
</feature>
<dbReference type="NCBIfam" id="TIGR00756">
    <property type="entry name" value="PPR"/>
    <property type="match status" value="11"/>
</dbReference>
<dbReference type="STRING" id="1590841.A0A2R6PID8"/>
<name>A0A2R6PID8_ACTCC</name>
<dbReference type="InParanoid" id="A0A2R6PID8"/>
<dbReference type="PANTHER" id="PTHR47447">
    <property type="entry name" value="OS03G0856100 PROTEIN"/>
    <property type="match status" value="1"/>
</dbReference>
<dbReference type="GO" id="GO:0042134">
    <property type="term" value="F:rRNA primary transcript binding"/>
    <property type="evidence" value="ECO:0007669"/>
    <property type="project" value="TreeGrafter"/>
</dbReference>
<dbReference type="PANTHER" id="PTHR47447:SF3">
    <property type="entry name" value="OS03G0856100 PROTEIN"/>
    <property type="match status" value="1"/>
</dbReference>
<dbReference type="Pfam" id="PF13041">
    <property type="entry name" value="PPR_2"/>
    <property type="match status" value="4"/>
</dbReference>
<dbReference type="InterPro" id="IPR011990">
    <property type="entry name" value="TPR-like_helical_dom_sf"/>
</dbReference>
<organism evidence="5 6">
    <name type="scientific">Actinidia chinensis var. chinensis</name>
    <name type="common">Chinese soft-hair kiwi</name>
    <dbReference type="NCBI Taxonomy" id="1590841"/>
    <lineage>
        <taxon>Eukaryota</taxon>
        <taxon>Viridiplantae</taxon>
        <taxon>Streptophyta</taxon>
        <taxon>Embryophyta</taxon>
        <taxon>Tracheophyta</taxon>
        <taxon>Spermatophyta</taxon>
        <taxon>Magnoliopsida</taxon>
        <taxon>eudicotyledons</taxon>
        <taxon>Gunneridae</taxon>
        <taxon>Pentapetalae</taxon>
        <taxon>asterids</taxon>
        <taxon>Ericales</taxon>
        <taxon>Actinidiaceae</taxon>
        <taxon>Actinidia</taxon>
    </lineage>
</organism>
<evidence type="ECO:0000256" key="1">
    <source>
        <dbReference type="ARBA" id="ARBA00007626"/>
    </source>
</evidence>
<feature type="repeat" description="PPR" evidence="3">
    <location>
        <begin position="759"/>
        <end position="789"/>
    </location>
</feature>
<dbReference type="Gramene" id="PSR91647">
    <property type="protein sequence ID" value="PSR91647"/>
    <property type="gene ID" value="CEY00_Acc28992"/>
</dbReference>
<reference evidence="5 6" key="1">
    <citation type="submission" date="2017-07" db="EMBL/GenBank/DDBJ databases">
        <title>An improved, manually edited Actinidia chinensis var. chinensis (kiwifruit) genome highlights the challenges associated with draft genomes and gene prediction in plants.</title>
        <authorList>
            <person name="Pilkington S."/>
            <person name="Crowhurst R."/>
            <person name="Hilario E."/>
            <person name="Nardozza S."/>
            <person name="Fraser L."/>
            <person name="Peng Y."/>
            <person name="Gunaseelan K."/>
            <person name="Simpson R."/>
            <person name="Tahir J."/>
            <person name="Deroles S."/>
            <person name="Templeton K."/>
            <person name="Luo Z."/>
            <person name="Davy M."/>
            <person name="Cheng C."/>
            <person name="Mcneilage M."/>
            <person name="Scaglione D."/>
            <person name="Liu Y."/>
            <person name="Zhang Q."/>
            <person name="Datson P."/>
            <person name="De Silva N."/>
            <person name="Gardiner S."/>
            <person name="Bassett H."/>
            <person name="Chagne D."/>
            <person name="Mccallum J."/>
            <person name="Dzierzon H."/>
            <person name="Deng C."/>
            <person name="Wang Y.-Y."/>
            <person name="Barron N."/>
            <person name="Manako K."/>
            <person name="Bowen J."/>
            <person name="Foster T."/>
            <person name="Erridge Z."/>
            <person name="Tiffin H."/>
            <person name="Waite C."/>
            <person name="Davies K."/>
            <person name="Grierson E."/>
            <person name="Laing W."/>
            <person name="Kirk R."/>
            <person name="Chen X."/>
            <person name="Wood M."/>
            <person name="Montefiori M."/>
            <person name="Brummell D."/>
            <person name="Schwinn K."/>
            <person name="Catanach A."/>
            <person name="Fullerton C."/>
            <person name="Li D."/>
            <person name="Meiyalaghan S."/>
            <person name="Nieuwenhuizen N."/>
            <person name="Read N."/>
            <person name="Prakash R."/>
            <person name="Hunter D."/>
            <person name="Zhang H."/>
            <person name="Mckenzie M."/>
            <person name="Knabel M."/>
            <person name="Harris A."/>
            <person name="Allan A."/>
            <person name="Chen A."/>
            <person name="Janssen B."/>
            <person name="Plunkett B."/>
            <person name="Dwamena C."/>
            <person name="Voogd C."/>
            <person name="Leif D."/>
            <person name="Lafferty D."/>
            <person name="Souleyre E."/>
            <person name="Varkonyi-Gasic E."/>
            <person name="Gambi F."/>
            <person name="Hanley J."/>
            <person name="Yao J.-L."/>
            <person name="Cheung J."/>
            <person name="David K."/>
            <person name="Warren B."/>
            <person name="Marsh K."/>
            <person name="Snowden K."/>
            <person name="Lin-Wang K."/>
            <person name="Brian L."/>
            <person name="Martinez-Sanchez M."/>
            <person name="Wang M."/>
            <person name="Ileperuma N."/>
            <person name="Macnee N."/>
            <person name="Campin R."/>
            <person name="Mcatee P."/>
            <person name="Drummond R."/>
            <person name="Espley R."/>
            <person name="Ireland H."/>
            <person name="Wu R."/>
            <person name="Atkinson R."/>
            <person name="Karunairetnam S."/>
            <person name="Bulley S."/>
            <person name="Chunkath S."/>
            <person name="Hanley Z."/>
            <person name="Storey R."/>
            <person name="Thrimawithana A."/>
            <person name="Thomson S."/>
            <person name="David C."/>
            <person name="Testolin R."/>
        </authorList>
    </citation>
    <scope>NUCLEOTIDE SEQUENCE [LARGE SCALE GENOMIC DNA]</scope>
    <source>
        <strain evidence="6">cv. Red5</strain>
        <tissue evidence="5">Young leaf</tissue>
    </source>
</reference>
<protein>
    <submittedName>
        <fullName evidence="5">Pentatricopeptide repeat-containing protein</fullName>
    </submittedName>
</protein>
<sequence length="1075" mass="121409">MAATLSTAVDVHCITQHTSDAKRRPIFFTSPIRLPKRSFTISCTSKSPLKPPPDLDETHPQNPSLSDQLRPISTTILHETTTKDPPSKTHLLAKPKSTWVNPTRPKPTVLSLQRQKKSLYSYNPQIRDLKLFARRLNDCDPSEAAFMAVLEEIPHPPNRENALLVLNSLRPWQKTLLFFNWIKTHNLFPMETIFYNIAMKSLRYGRQFQLIEDLANEMINNGVELDNITYSTIITCAKRCNLSEKAVHWFETMYKTGLMPDEVTYSAILDVYANLGKVEEVMSLYERGRASGWRPDPIAFAVLGKMYGEAGDYDGIRFVLEEMKALEVEPNLVVYNTLLEAMGKAGKPGLARSLFEEMVENGVNPDEKTLTALVKIYGKARWAKDALELWERMRLNKWPMDFILYNTLLSMCADLGLEEEAERLFEDMKGLERCGPDSWSYTAMLNVYGSGGKVDKAMKVFNEMSERGVELNVMGCTCLVQCLGRAKRIDDMVRVFKESTERGVKPDDRLCGCLLSIVSYCEEGEDRNKVLVLLQQANPELVAFIQLLGEEKTSFETIKKEFRSILSATTVDARRPFCNCLIDICRNRNLQERAHELLYVGTVYGLYPGLHTKTSEEWRLNVRSLSIGAAHTAFEEWMGTLGQIVKRQEALPEVFSANTGAGTHKFSHGLAGAFEFVLEEMKALEVEPNLVVYNTLLEAMGKAGKPGLARSLFEEMVENGVNPDEKTLTALVKIYGKARWAKDALELWERMRLNKWPMDFILYNTLLSMCADLGLEEEAERLFEDMKGLERCGPDSWSYTAMLNVYGSGGKVDKAMKVFNEMSERGVELNVMGCTCLVQCLGRAKRIDDMVRVFKESTERGVKPDDRLCGCLLSIVSYCEEGEDRNKVLVLLQQANPELVAFIQLLGEEKTSFETIKKEFRSILSATTVDARRPFCNCLIDICRNRNLQERAHELLYVGTVYGLYPGLHTKTSEEWRLNVRSLSIGAAHTAFEEWMGTLGQIVKRQEALPEVFSANTGAGTHKFSHGLAGAFESHVKKLAAPFRQSEEKAGIFVATREDIVEWVQSKAPSLAVTV</sequence>
<feature type="repeat" description="PPR" evidence="3">
    <location>
        <begin position="296"/>
        <end position="330"/>
    </location>
</feature>
<feature type="repeat" description="PPR" evidence="3">
    <location>
        <begin position="437"/>
        <end position="471"/>
    </location>
</feature>
<evidence type="ECO:0000256" key="4">
    <source>
        <dbReference type="SAM" id="MobiDB-lite"/>
    </source>
</evidence>
<comment type="similarity">
    <text evidence="1">Belongs to the PPR family. P subfamily.</text>
</comment>
<evidence type="ECO:0000313" key="5">
    <source>
        <dbReference type="EMBL" id="PSR91647.1"/>
    </source>
</evidence>
<dbReference type="Pfam" id="PF13812">
    <property type="entry name" value="PPR_3"/>
    <property type="match status" value="1"/>
</dbReference>
<feature type="repeat" description="PPR" evidence="3">
    <location>
        <begin position="689"/>
        <end position="723"/>
    </location>
</feature>
<feature type="repeat" description="PPR" evidence="3">
    <location>
        <begin position="830"/>
        <end position="864"/>
    </location>
</feature>
<gene>
    <name evidence="5" type="ORF">CEY00_Acc28992</name>
</gene>
<dbReference type="OMA" id="IVSYCEE"/>
<dbReference type="GO" id="GO:0003729">
    <property type="term" value="F:mRNA binding"/>
    <property type="evidence" value="ECO:0007669"/>
    <property type="project" value="TreeGrafter"/>
</dbReference>
<dbReference type="InterPro" id="IPR002885">
    <property type="entry name" value="PPR_rpt"/>
</dbReference>
<feature type="repeat" description="PPR" evidence="3">
    <location>
        <begin position="226"/>
        <end position="260"/>
    </location>
</feature>